<protein>
    <submittedName>
        <fullName evidence="1">Uncharacterized protein</fullName>
    </submittedName>
</protein>
<evidence type="ECO:0000313" key="1">
    <source>
        <dbReference type="EMBL" id="RJP75031.1"/>
    </source>
</evidence>
<organism evidence="1 2">
    <name type="scientific">Candidatus Abyssobacteria bacterium SURF_17</name>
    <dbReference type="NCBI Taxonomy" id="2093361"/>
    <lineage>
        <taxon>Bacteria</taxon>
        <taxon>Pseudomonadati</taxon>
        <taxon>Candidatus Hydrogenedentota</taxon>
        <taxon>Candidatus Abyssobacteria</taxon>
    </lineage>
</organism>
<gene>
    <name evidence="1" type="ORF">C4532_01205</name>
</gene>
<dbReference type="AlphaFoldDB" id="A0A419F8U4"/>
<accession>A0A419F8U4</accession>
<dbReference type="Proteomes" id="UP000285961">
    <property type="component" value="Unassembled WGS sequence"/>
</dbReference>
<sequence>MYKCSIATGVELHFQRAYIPRFNKLNPSLSRVPYGPLSNHDHGTIPTEYTAHAARMKQRNAPSLKIKAAHNII</sequence>
<name>A0A419F8U4_9BACT</name>
<proteinExistence type="predicted"/>
<comment type="caution">
    <text evidence="1">The sequence shown here is derived from an EMBL/GenBank/DDBJ whole genome shotgun (WGS) entry which is preliminary data.</text>
</comment>
<dbReference type="EMBL" id="QZKI01000008">
    <property type="protein sequence ID" value="RJP75031.1"/>
    <property type="molecule type" value="Genomic_DNA"/>
</dbReference>
<evidence type="ECO:0000313" key="2">
    <source>
        <dbReference type="Proteomes" id="UP000285961"/>
    </source>
</evidence>
<reference evidence="1 2" key="1">
    <citation type="journal article" date="2017" name="ISME J.">
        <title>Energy and carbon metabolisms in a deep terrestrial subsurface fluid microbial community.</title>
        <authorList>
            <person name="Momper L."/>
            <person name="Jungbluth S.P."/>
            <person name="Lee M.D."/>
            <person name="Amend J.P."/>
        </authorList>
    </citation>
    <scope>NUCLEOTIDE SEQUENCE [LARGE SCALE GENOMIC DNA]</scope>
    <source>
        <strain evidence="1">SURF_17</strain>
    </source>
</reference>